<accession>A0A9P6LWC6</accession>
<feature type="compositionally biased region" description="Acidic residues" evidence="1">
    <location>
        <begin position="144"/>
        <end position="159"/>
    </location>
</feature>
<feature type="compositionally biased region" description="Low complexity" evidence="1">
    <location>
        <begin position="70"/>
        <end position="86"/>
    </location>
</feature>
<feature type="region of interest" description="Disordered" evidence="1">
    <location>
        <begin position="269"/>
        <end position="374"/>
    </location>
</feature>
<name>A0A9P6LWC6_9FUNG</name>
<organism evidence="2 3">
    <name type="scientific">Modicella reniformis</name>
    <dbReference type="NCBI Taxonomy" id="1440133"/>
    <lineage>
        <taxon>Eukaryota</taxon>
        <taxon>Fungi</taxon>
        <taxon>Fungi incertae sedis</taxon>
        <taxon>Mucoromycota</taxon>
        <taxon>Mortierellomycotina</taxon>
        <taxon>Mortierellomycetes</taxon>
        <taxon>Mortierellales</taxon>
        <taxon>Mortierellaceae</taxon>
        <taxon>Modicella</taxon>
    </lineage>
</organism>
<feature type="region of interest" description="Disordered" evidence="1">
    <location>
        <begin position="1"/>
        <end position="248"/>
    </location>
</feature>
<feature type="non-terminal residue" evidence="2">
    <location>
        <position position="1"/>
    </location>
</feature>
<feature type="compositionally biased region" description="Low complexity" evidence="1">
    <location>
        <begin position="7"/>
        <end position="22"/>
    </location>
</feature>
<feature type="compositionally biased region" description="Polar residues" evidence="1">
    <location>
        <begin position="234"/>
        <end position="247"/>
    </location>
</feature>
<gene>
    <name evidence="2" type="ORF">BGZ65_009052</name>
</gene>
<keyword evidence="3" id="KW-1185">Reference proteome</keyword>
<sequence length="374" mass="40275">EQEHVAPLPVQQQQPSPVLNQPTNPFNPTLYDDKTEVDEDGAPVYNGYRDTIIGAYSQPQGDDEDEENETPVPTVPSTVSVTEESNQPGQGTATPALQRKKSVKFTGVPDSGPIETLATQGPSTPQQKQQQKRPGQQQMYHSDIEDDDFDHDAYEEDEDIKMRLLETEVPSPASSNARPHVNTTPGGSPMSQQRQQQQQGELSPIRSVGQGYSASASQFQQPSSANFPAPPQLQTPTTSPNLDTVSSLGDGFYEDVLAAVDMNAKTLPSVSPSITATTSTAPHSPTSQTQQSVQHLLPIHVEQETFGAPSPRMTPTAAVAAGHQQKQGGNHGYPSPPASEKPTLSPRSAARPTPDQHTLQQQSVQRVDGGAEYY</sequence>
<dbReference type="OrthoDB" id="2446088at2759"/>
<evidence type="ECO:0000313" key="3">
    <source>
        <dbReference type="Proteomes" id="UP000749646"/>
    </source>
</evidence>
<comment type="caution">
    <text evidence="2">The sequence shown here is derived from an EMBL/GenBank/DDBJ whole genome shotgun (WGS) entry which is preliminary data.</text>
</comment>
<proteinExistence type="predicted"/>
<feature type="compositionally biased region" description="Low complexity" evidence="1">
    <location>
        <begin position="119"/>
        <end position="138"/>
    </location>
</feature>
<feature type="compositionally biased region" description="Low complexity" evidence="1">
    <location>
        <begin position="269"/>
        <end position="295"/>
    </location>
</feature>
<evidence type="ECO:0000313" key="2">
    <source>
        <dbReference type="EMBL" id="KAF9947173.1"/>
    </source>
</evidence>
<feature type="compositionally biased region" description="Low complexity" evidence="1">
    <location>
        <begin position="213"/>
        <end position="225"/>
    </location>
</feature>
<reference evidence="2" key="1">
    <citation type="journal article" date="2020" name="Fungal Divers.">
        <title>Resolving the Mortierellaceae phylogeny through synthesis of multi-gene phylogenetics and phylogenomics.</title>
        <authorList>
            <person name="Vandepol N."/>
            <person name="Liber J."/>
            <person name="Desiro A."/>
            <person name="Na H."/>
            <person name="Kennedy M."/>
            <person name="Barry K."/>
            <person name="Grigoriev I.V."/>
            <person name="Miller A.N."/>
            <person name="O'Donnell K."/>
            <person name="Stajich J.E."/>
            <person name="Bonito G."/>
        </authorList>
    </citation>
    <scope>NUCLEOTIDE SEQUENCE</scope>
    <source>
        <strain evidence="2">MES-2147</strain>
    </source>
</reference>
<protein>
    <submittedName>
        <fullName evidence="2">Uncharacterized protein</fullName>
    </submittedName>
</protein>
<dbReference type="EMBL" id="JAAAHW010007620">
    <property type="protein sequence ID" value="KAF9947173.1"/>
    <property type="molecule type" value="Genomic_DNA"/>
</dbReference>
<dbReference type="Proteomes" id="UP000749646">
    <property type="component" value="Unassembled WGS sequence"/>
</dbReference>
<feature type="compositionally biased region" description="Polar residues" evidence="1">
    <location>
        <begin position="172"/>
        <end position="191"/>
    </location>
</feature>
<dbReference type="AlphaFoldDB" id="A0A9P6LWC6"/>
<feature type="compositionally biased region" description="Polar residues" evidence="1">
    <location>
        <begin position="355"/>
        <end position="365"/>
    </location>
</feature>
<evidence type="ECO:0000256" key="1">
    <source>
        <dbReference type="SAM" id="MobiDB-lite"/>
    </source>
</evidence>